<keyword evidence="1" id="KW-0175">Coiled coil</keyword>
<evidence type="ECO:0000256" key="2">
    <source>
        <dbReference type="SAM" id="MobiDB-lite"/>
    </source>
</evidence>
<dbReference type="PANTHER" id="PTHR34360:SF1">
    <property type="entry name" value="OS08G0519400 PROTEIN"/>
    <property type="match status" value="1"/>
</dbReference>
<dbReference type="SUPFAM" id="SSF58113">
    <property type="entry name" value="Apolipoprotein A-I"/>
    <property type="match status" value="1"/>
</dbReference>
<feature type="region of interest" description="Disordered" evidence="2">
    <location>
        <begin position="448"/>
        <end position="470"/>
    </location>
</feature>
<dbReference type="Gene3D" id="1.10.287.1490">
    <property type="match status" value="1"/>
</dbReference>
<sequence length="470" mass="53705">MWQIPRADVSIGGEEDEKVEVVGVGLDFTGLKNEVDELKSKIQILESHINEKSEELKKKDDVIALKEKIIQDSSASIAFLQTEIGSLQKKGTLHTEEQVGKANARASVLEKQVDKLKRELDIQNREKLTLETRENEAEKKINDLNSKLEDLEKINVEQKTKIRKIERALKVAEAEVVKAKEEVASRSKDLIEVHGAWLPPWLAAHLIRCQSFVGTHWNQHGKPAFDLVVEKALEKKEKAKKWAEPHLETVKIKWIPAVKEQWIVVKTKVEPHVQLLTTKTIEVYEASKSSISPHFIRVQESVDPYFQEAKRFSKPYIDQVAVATKPHVNKARVALEPYTNKVVHAYGEFLKSATTYHNQVQATVQETLKKHELTRPLATKEFEWFAASALLALPIIILARFFSAIFWSVLLSSLKLWSKFSVYIHLSLTYSISILILHMLLFSSKKANKPVRPSNTNHSRRKAKRVHPDK</sequence>
<dbReference type="AlphaFoldDB" id="A0AAD7LI50"/>
<dbReference type="Proteomes" id="UP001163823">
    <property type="component" value="Chromosome 8"/>
</dbReference>
<evidence type="ECO:0000313" key="5">
    <source>
        <dbReference type="Proteomes" id="UP001163823"/>
    </source>
</evidence>
<dbReference type="SUPFAM" id="SSF57997">
    <property type="entry name" value="Tropomyosin"/>
    <property type="match status" value="1"/>
</dbReference>
<organism evidence="4 5">
    <name type="scientific">Quillaja saponaria</name>
    <name type="common">Soap bark tree</name>
    <dbReference type="NCBI Taxonomy" id="32244"/>
    <lineage>
        <taxon>Eukaryota</taxon>
        <taxon>Viridiplantae</taxon>
        <taxon>Streptophyta</taxon>
        <taxon>Embryophyta</taxon>
        <taxon>Tracheophyta</taxon>
        <taxon>Spermatophyta</taxon>
        <taxon>Magnoliopsida</taxon>
        <taxon>eudicotyledons</taxon>
        <taxon>Gunneridae</taxon>
        <taxon>Pentapetalae</taxon>
        <taxon>rosids</taxon>
        <taxon>fabids</taxon>
        <taxon>Fabales</taxon>
        <taxon>Quillajaceae</taxon>
        <taxon>Quillaja</taxon>
    </lineage>
</organism>
<keyword evidence="3" id="KW-1133">Transmembrane helix</keyword>
<dbReference type="Gene3D" id="1.20.5.1230">
    <property type="entry name" value="Apolipoprotein A-I"/>
    <property type="match status" value="1"/>
</dbReference>
<feature type="transmembrane region" description="Helical" evidence="3">
    <location>
        <begin position="422"/>
        <end position="442"/>
    </location>
</feature>
<gene>
    <name evidence="4" type="ORF">O6P43_019317</name>
</gene>
<feature type="transmembrane region" description="Helical" evidence="3">
    <location>
        <begin position="384"/>
        <end position="410"/>
    </location>
</feature>
<evidence type="ECO:0000313" key="4">
    <source>
        <dbReference type="EMBL" id="KAJ7958614.1"/>
    </source>
</evidence>
<name>A0AAD7LI50_QUISA</name>
<keyword evidence="5" id="KW-1185">Reference proteome</keyword>
<feature type="coiled-coil region" evidence="1">
    <location>
        <begin position="28"/>
        <end position="55"/>
    </location>
</feature>
<keyword evidence="3" id="KW-0812">Transmembrane</keyword>
<reference evidence="4" key="1">
    <citation type="journal article" date="2023" name="Science">
        <title>Elucidation of the pathway for biosynthesis of saponin adjuvants from the soapbark tree.</title>
        <authorList>
            <person name="Reed J."/>
            <person name="Orme A."/>
            <person name="El-Demerdash A."/>
            <person name="Owen C."/>
            <person name="Martin L.B.B."/>
            <person name="Misra R.C."/>
            <person name="Kikuchi S."/>
            <person name="Rejzek M."/>
            <person name="Martin A.C."/>
            <person name="Harkess A."/>
            <person name="Leebens-Mack J."/>
            <person name="Louveau T."/>
            <person name="Stephenson M.J."/>
            <person name="Osbourn A."/>
        </authorList>
    </citation>
    <scope>NUCLEOTIDE SEQUENCE</scope>
    <source>
        <strain evidence="4">S10</strain>
    </source>
</reference>
<protein>
    <submittedName>
        <fullName evidence="4">Myosin heavy chain-like protein</fullName>
    </submittedName>
</protein>
<proteinExistence type="predicted"/>
<evidence type="ECO:0000256" key="3">
    <source>
        <dbReference type="SAM" id="Phobius"/>
    </source>
</evidence>
<feature type="coiled-coil region" evidence="1">
    <location>
        <begin position="99"/>
        <end position="189"/>
    </location>
</feature>
<keyword evidence="3" id="KW-0472">Membrane</keyword>
<comment type="caution">
    <text evidence="4">The sequence shown here is derived from an EMBL/GenBank/DDBJ whole genome shotgun (WGS) entry which is preliminary data.</text>
</comment>
<evidence type="ECO:0000256" key="1">
    <source>
        <dbReference type="SAM" id="Coils"/>
    </source>
</evidence>
<accession>A0AAD7LI50</accession>
<dbReference type="PANTHER" id="PTHR34360">
    <property type="entry name" value="OS08G0519400 PROTEIN"/>
    <property type="match status" value="1"/>
</dbReference>
<dbReference type="EMBL" id="JARAOO010000008">
    <property type="protein sequence ID" value="KAJ7958614.1"/>
    <property type="molecule type" value="Genomic_DNA"/>
</dbReference>
<feature type="compositionally biased region" description="Basic residues" evidence="2">
    <location>
        <begin position="458"/>
        <end position="470"/>
    </location>
</feature>